<name>A0ABV7HTG5_9GAMM</name>
<dbReference type="InterPro" id="IPR006665">
    <property type="entry name" value="OmpA-like"/>
</dbReference>
<dbReference type="PROSITE" id="PS51123">
    <property type="entry name" value="OMPA_2"/>
    <property type="match status" value="1"/>
</dbReference>
<evidence type="ECO:0000259" key="10">
    <source>
        <dbReference type="PROSITE" id="PS51123"/>
    </source>
</evidence>
<sequence>MPLALRKSGTFTRVLTSFWLTGLGAAAFAQSASEAPAQTTTVDTNPTSGMIVEANTSSRDVVLRALEYNPEVQAAWHTYQAATHNVGTARGQYLPSVDLTASTGKQRRDFDDRDDYDINSAEISLTQMLFDGFRVSGEVSRLDSARQVRYLELLDTVDNLALESFEVAEDLVRYRKLLKLARSNYQEHLDVQGQIGDRVDQGVGRRADLDQVDGRVALAESNLLTEAANLHDVTAKYLRLVGDLPPERLVPNDLQSEPLPDSVKEVLYAAYQGNPGFHAAIKNIAAAQASVRTQRSGYYPRVELRARYGTQQNLGVFDDRLDPDDFGDEGAIELALTYNLFNGGSDRAAVKRSLSEVNTAKDQRDVACVNLRQTTQIAYNNTHSLEERLISLGQHREASDRVRRAYSEQFQIGQRTLLDLLDAENEYFQSSRAYINGQHELNIAYARVLESMGKLLVALNIVPDDLPLAEDLDEDLADIDVEPSAACPALSPSALSRDDLINRVVTYEADNLFADNSSVLNNSAMNQLDQLLARYGNQSGRVAEVIIAAQSSEANPSSVSRSLARARVTAVRDYLVINGIDAGRVAVQPASDPEGALVRPATDRIEITVRQLQ</sequence>
<protein>
    <submittedName>
        <fullName evidence="11">TolC family outer membrane protein</fullName>
    </submittedName>
</protein>
<dbReference type="EMBL" id="JBHRTL010000026">
    <property type="protein sequence ID" value="MFC3156076.1"/>
    <property type="molecule type" value="Genomic_DNA"/>
</dbReference>
<feature type="signal peptide" evidence="9">
    <location>
        <begin position="1"/>
        <end position="31"/>
    </location>
</feature>
<proteinExistence type="inferred from homology"/>
<keyword evidence="4" id="KW-1134">Transmembrane beta strand</keyword>
<dbReference type="InterPro" id="IPR003423">
    <property type="entry name" value="OMP_efflux"/>
</dbReference>
<gene>
    <name evidence="11" type="ORF">ACFOEB_12775</name>
</gene>
<evidence type="ECO:0000256" key="3">
    <source>
        <dbReference type="ARBA" id="ARBA00022448"/>
    </source>
</evidence>
<keyword evidence="3" id="KW-0813">Transport</keyword>
<comment type="similarity">
    <text evidence="2">Belongs to the outer membrane factor (OMF) (TC 1.B.17) family.</text>
</comment>
<evidence type="ECO:0000256" key="2">
    <source>
        <dbReference type="ARBA" id="ARBA00007613"/>
    </source>
</evidence>
<keyword evidence="6 8" id="KW-0472">Membrane</keyword>
<feature type="chain" id="PRO_5045495055" evidence="9">
    <location>
        <begin position="32"/>
        <end position="613"/>
    </location>
</feature>
<organism evidence="11 12">
    <name type="scientific">Gilvimarinus japonicus</name>
    <dbReference type="NCBI Taxonomy" id="1796469"/>
    <lineage>
        <taxon>Bacteria</taxon>
        <taxon>Pseudomonadati</taxon>
        <taxon>Pseudomonadota</taxon>
        <taxon>Gammaproteobacteria</taxon>
        <taxon>Cellvibrionales</taxon>
        <taxon>Cellvibrionaceae</taxon>
        <taxon>Gilvimarinus</taxon>
    </lineage>
</organism>
<evidence type="ECO:0000256" key="8">
    <source>
        <dbReference type="PROSITE-ProRule" id="PRU00473"/>
    </source>
</evidence>
<keyword evidence="9" id="KW-0732">Signal</keyword>
<evidence type="ECO:0000313" key="12">
    <source>
        <dbReference type="Proteomes" id="UP001595548"/>
    </source>
</evidence>
<dbReference type="InterPro" id="IPR010130">
    <property type="entry name" value="T1SS_OMP_TolC"/>
</dbReference>
<evidence type="ECO:0000256" key="5">
    <source>
        <dbReference type="ARBA" id="ARBA00022692"/>
    </source>
</evidence>
<reference evidence="12" key="1">
    <citation type="journal article" date="2019" name="Int. J. Syst. Evol. Microbiol.">
        <title>The Global Catalogue of Microorganisms (GCM) 10K type strain sequencing project: providing services to taxonomists for standard genome sequencing and annotation.</title>
        <authorList>
            <consortium name="The Broad Institute Genomics Platform"/>
            <consortium name="The Broad Institute Genome Sequencing Center for Infectious Disease"/>
            <person name="Wu L."/>
            <person name="Ma J."/>
        </authorList>
    </citation>
    <scope>NUCLEOTIDE SEQUENCE [LARGE SCALE GENOMIC DNA]</scope>
    <source>
        <strain evidence="12">KCTC 52141</strain>
    </source>
</reference>
<dbReference type="Pfam" id="PF02321">
    <property type="entry name" value="OEP"/>
    <property type="match status" value="2"/>
</dbReference>
<keyword evidence="7" id="KW-0998">Cell outer membrane</keyword>
<dbReference type="SUPFAM" id="SSF103088">
    <property type="entry name" value="OmpA-like"/>
    <property type="match status" value="1"/>
</dbReference>
<dbReference type="InterPro" id="IPR036737">
    <property type="entry name" value="OmpA-like_sf"/>
</dbReference>
<keyword evidence="12" id="KW-1185">Reference proteome</keyword>
<feature type="domain" description="OmpA-like" evidence="10">
    <location>
        <begin position="500"/>
        <end position="613"/>
    </location>
</feature>
<dbReference type="Gene3D" id="3.30.1330.60">
    <property type="entry name" value="OmpA-like domain"/>
    <property type="match status" value="1"/>
</dbReference>
<evidence type="ECO:0000256" key="1">
    <source>
        <dbReference type="ARBA" id="ARBA00004442"/>
    </source>
</evidence>
<dbReference type="SUPFAM" id="SSF56954">
    <property type="entry name" value="Outer membrane efflux proteins (OEP)"/>
    <property type="match status" value="1"/>
</dbReference>
<dbReference type="Gene3D" id="1.20.1600.10">
    <property type="entry name" value="Outer membrane efflux proteins (OEP)"/>
    <property type="match status" value="1"/>
</dbReference>
<evidence type="ECO:0000313" key="11">
    <source>
        <dbReference type="EMBL" id="MFC3156076.1"/>
    </source>
</evidence>
<dbReference type="PANTHER" id="PTHR30026">
    <property type="entry name" value="OUTER MEMBRANE PROTEIN TOLC"/>
    <property type="match status" value="1"/>
</dbReference>
<dbReference type="InterPro" id="IPR051906">
    <property type="entry name" value="TolC-like"/>
</dbReference>
<comment type="subcellular location">
    <subcellularLocation>
        <location evidence="1">Cell outer membrane</location>
    </subcellularLocation>
</comment>
<dbReference type="PANTHER" id="PTHR30026:SF22">
    <property type="entry name" value="OUTER MEMBRANE EFFLUX PROTEIN"/>
    <property type="match status" value="1"/>
</dbReference>
<keyword evidence="5" id="KW-0812">Transmembrane</keyword>
<dbReference type="RefSeq" id="WP_382417169.1">
    <property type="nucleotide sequence ID" value="NZ_AP031500.1"/>
</dbReference>
<dbReference type="Proteomes" id="UP001595548">
    <property type="component" value="Unassembled WGS sequence"/>
</dbReference>
<evidence type="ECO:0000256" key="6">
    <source>
        <dbReference type="ARBA" id="ARBA00023136"/>
    </source>
</evidence>
<comment type="caution">
    <text evidence="11">The sequence shown here is derived from an EMBL/GenBank/DDBJ whole genome shotgun (WGS) entry which is preliminary data.</text>
</comment>
<evidence type="ECO:0000256" key="9">
    <source>
        <dbReference type="SAM" id="SignalP"/>
    </source>
</evidence>
<evidence type="ECO:0000256" key="4">
    <source>
        <dbReference type="ARBA" id="ARBA00022452"/>
    </source>
</evidence>
<accession>A0ABV7HTG5</accession>
<dbReference type="NCBIfam" id="TIGR01844">
    <property type="entry name" value="type_I_sec_TolC"/>
    <property type="match status" value="1"/>
</dbReference>
<evidence type="ECO:0000256" key="7">
    <source>
        <dbReference type="ARBA" id="ARBA00023237"/>
    </source>
</evidence>